<dbReference type="PANTHER" id="PTHR46791:SF11">
    <property type="entry name" value="INTEGRASE CATALYTIC DOMAIN-CONTAINING PROTEIN"/>
    <property type="match status" value="1"/>
</dbReference>
<dbReference type="PANTHER" id="PTHR46791">
    <property type="entry name" value="EXPRESSED PROTEIN"/>
    <property type="match status" value="1"/>
</dbReference>
<dbReference type="AlphaFoldDB" id="A0AAV9R799"/>
<proteinExistence type="predicted"/>
<sequence>MPNKFLNYICNYRVEQLWRDVWVAVTSKYHNVIHSLEEDGLLHISDVIQLFGVHYIFVPRLQADLEIFMRGWNNHPLWTEEGLSPEQLWSLGHLQDLNEGERLEDLRDPGIDW</sequence>
<gene>
    <name evidence="2" type="ORF">CRENBAI_004691</name>
</gene>
<reference evidence="2 3" key="1">
    <citation type="submission" date="2021-06" db="EMBL/GenBank/DDBJ databases">
        <authorList>
            <person name="Palmer J.M."/>
        </authorList>
    </citation>
    <scope>NUCLEOTIDE SEQUENCE [LARGE SCALE GENOMIC DNA]</scope>
    <source>
        <strain evidence="2 3">MEX-2019</strain>
        <tissue evidence="2">Muscle</tissue>
    </source>
</reference>
<feature type="domain" description="Integrase core" evidence="1">
    <location>
        <begin position="9"/>
        <end position="98"/>
    </location>
</feature>
<protein>
    <recommendedName>
        <fullName evidence="1">Integrase core domain-containing protein</fullName>
    </recommendedName>
</protein>
<dbReference type="Pfam" id="PF24764">
    <property type="entry name" value="rva_4"/>
    <property type="match status" value="1"/>
</dbReference>
<dbReference type="Proteomes" id="UP001311232">
    <property type="component" value="Unassembled WGS sequence"/>
</dbReference>
<dbReference type="InterPro" id="IPR058913">
    <property type="entry name" value="Integrase_dom_put"/>
</dbReference>
<accession>A0AAV9R799</accession>
<keyword evidence="3" id="KW-1185">Reference proteome</keyword>
<evidence type="ECO:0000313" key="3">
    <source>
        <dbReference type="Proteomes" id="UP001311232"/>
    </source>
</evidence>
<organism evidence="2 3">
    <name type="scientific">Crenichthys baileyi</name>
    <name type="common">White River springfish</name>
    <dbReference type="NCBI Taxonomy" id="28760"/>
    <lineage>
        <taxon>Eukaryota</taxon>
        <taxon>Metazoa</taxon>
        <taxon>Chordata</taxon>
        <taxon>Craniata</taxon>
        <taxon>Vertebrata</taxon>
        <taxon>Euteleostomi</taxon>
        <taxon>Actinopterygii</taxon>
        <taxon>Neopterygii</taxon>
        <taxon>Teleostei</taxon>
        <taxon>Neoteleostei</taxon>
        <taxon>Acanthomorphata</taxon>
        <taxon>Ovalentaria</taxon>
        <taxon>Atherinomorphae</taxon>
        <taxon>Cyprinodontiformes</taxon>
        <taxon>Goodeidae</taxon>
        <taxon>Crenichthys</taxon>
    </lineage>
</organism>
<evidence type="ECO:0000313" key="2">
    <source>
        <dbReference type="EMBL" id="KAK5604968.1"/>
    </source>
</evidence>
<evidence type="ECO:0000259" key="1">
    <source>
        <dbReference type="Pfam" id="PF24764"/>
    </source>
</evidence>
<name>A0AAV9R799_9TELE</name>
<dbReference type="EMBL" id="JAHHUM010002318">
    <property type="protein sequence ID" value="KAK5604968.1"/>
    <property type="molecule type" value="Genomic_DNA"/>
</dbReference>
<comment type="caution">
    <text evidence="2">The sequence shown here is derived from an EMBL/GenBank/DDBJ whole genome shotgun (WGS) entry which is preliminary data.</text>
</comment>